<comment type="caution">
    <text evidence="5">The sequence shown here is derived from an EMBL/GenBank/DDBJ whole genome shotgun (WGS) entry which is preliminary data.</text>
</comment>
<dbReference type="InterPro" id="IPR012854">
    <property type="entry name" value="Cu_amine_oxidase-like_N"/>
</dbReference>
<keyword evidence="1" id="KW-0732">Signal</keyword>
<proteinExistence type="predicted"/>
<gene>
    <name evidence="5" type="ORF">CVV64_01985</name>
</gene>
<dbReference type="InterPro" id="IPR011250">
    <property type="entry name" value="OMP/PagP_B-barrel"/>
</dbReference>
<dbReference type="InterPro" id="IPR036582">
    <property type="entry name" value="Mao_N_sf"/>
</dbReference>
<dbReference type="SUPFAM" id="SSF55383">
    <property type="entry name" value="Copper amine oxidase, domain N"/>
    <property type="match status" value="1"/>
</dbReference>
<evidence type="ECO:0000256" key="1">
    <source>
        <dbReference type="ARBA" id="ARBA00022729"/>
    </source>
</evidence>
<protein>
    <recommendedName>
        <fullName evidence="7">Copper amine oxidase-like N-terminal domain-containing protein</fullName>
    </recommendedName>
</protein>
<name>A0A2N1PV34_9BACT</name>
<dbReference type="Pfam" id="PF07833">
    <property type="entry name" value="Cu_amine_oxidN1"/>
    <property type="match status" value="1"/>
</dbReference>
<evidence type="ECO:0000256" key="2">
    <source>
        <dbReference type="SAM" id="MobiDB-lite"/>
    </source>
</evidence>
<dbReference type="AlphaFoldDB" id="A0A2N1PV34"/>
<reference evidence="5 6" key="1">
    <citation type="journal article" date="2017" name="ISME J.">
        <title>Potential for microbial H2 and metal transformations associated with novel bacteria and archaea in deep terrestrial subsurface sediments.</title>
        <authorList>
            <person name="Hernsdorf A.W."/>
            <person name="Amano Y."/>
            <person name="Miyakawa K."/>
            <person name="Ise K."/>
            <person name="Suzuki Y."/>
            <person name="Anantharaman K."/>
            <person name="Probst A."/>
            <person name="Burstein D."/>
            <person name="Thomas B.C."/>
            <person name="Banfield J.F."/>
        </authorList>
    </citation>
    <scope>NUCLEOTIDE SEQUENCE [LARGE SCALE GENOMIC DNA]</scope>
    <source>
        <strain evidence="5">HGW-Wallbacteria-1</strain>
    </source>
</reference>
<dbReference type="Gene3D" id="3.30.457.10">
    <property type="entry name" value="Copper amine oxidase-like, N-terminal domain"/>
    <property type="match status" value="1"/>
</dbReference>
<dbReference type="EMBL" id="PGXC01000001">
    <property type="protein sequence ID" value="PKK92204.1"/>
    <property type="molecule type" value="Genomic_DNA"/>
</dbReference>
<feature type="region of interest" description="Disordered" evidence="2">
    <location>
        <begin position="155"/>
        <end position="195"/>
    </location>
</feature>
<evidence type="ECO:0000259" key="4">
    <source>
        <dbReference type="Pfam" id="PF13505"/>
    </source>
</evidence>
<dbReference type="Gene3D" id="2.40.160.20">
    <property type="match status" value="1"/>
</dbReference>
<feature type="compositionally biased region" description="Polar residues" evidence="2">
    <location>
        <begin position="174"/>
        <end position="187"/>
    </location>
</feature>
<feature type="domain" description="Outer membrane protein beta-barrel" evidence="4">
    <location>
        <begin position="260"/>
        <end position="404"/>
    </location>
</feature>
<feature type="compositionally biased region" description="Basic and acidic residues" evidence="2">
    <location>
        <begin position="155"/>
        <end position="166"/>
    </location>
</feature>
<dbReference type="Pfam" id="PF13505">
    <property type="entry name" value="OMP_b-brl"/>
    <property type="match status" value="1"/>
</dbReference>
<evidence type="ECO:0008006" key="7">
    <source>
        <dbReference type="Google" id="ProtNLM"/>
    </source>
</evidence>
<accession>A0A2N1PV34</accession>
<organism evidence="5 6">
    <name type="scientific">Candidatus Wallbacteria bacterium HGW-Wallbacteria-1</name>
    <dbReference type="NCBI Taxonomy" id="2013854"/>
    <lineage>
        <taxon>Bacteria</taxon>
        <taxon>Candidatus Walliibacteriota</taxon>
    </lineage>
</organism>
<feature type="domain" description="Copper amine oxidase-like N-terminal" evidence="3">
    <location>
        <begin position="46"/>
        <end position="144"/>
    </location>
</feature>
<evidence type="ECO:0000313" key="6">
    <source>
        <dbReference type="Proteomes" id="UP000233256"/>
    </source>
</evidence>
<sequence>MSRLNSALLTFNVLSHPIAVIMTLFLSMTCLLPASAQDLYREKVILNGQEIPLERLFRNQNNVLYAPIELLKERITFTHQYNSTSKILILKSRDTTIKLQTGNTLAVINESWKYMKAPPQDIDGNIIIPLMDVAEYLGAKATYQGFLPMAEEKAINESQKPGEDSPFRFPPSLDTPTEHPSQMTPDTTENRESVPANPDIAVQRKYAAPKKRYVEESRQMAQRESAEFSGKSAAREKRRVIFRKPVKKQKPESSQWSMKGKVGIGAVLSSYQPDGGDIRGSVESHMLWGGRFAAGISNHWSLEAMVEEWEDSQLMNQYSNFPLPGDGKLSVQPATFSLKCHFMKDSQFKPYLAIGATRYNVGFSFADSVNTPYSGKDTCWGPSLQAGGEYFLTRNFSMFSGFRYGWGRIGFDLKPLLRFVEIQLQDFYWGAGLNLWFN</sequence>
<evidence type="ECO:0000259" key="3">
    <source>
        <dbReference type="Pfam" id="PF07833"/>
    </source>
</evidence>
<dbReference type="SUPFAM" id="SSF56925">
    <property type="entry name" value="OMPA-like"/>
    <property type="match status" value="1"/>
</dbReference>
<evidence type="ECO:0000313" key="5">
    <source>
        <dbReference type="EMBL" id="PKK92204.1"/>
    </source>
</evidence>
<dbReference type="InterPro" id="IPR027385">
    <property type="entry name" value="Beta-barrel_OMP"/>
</dbReference>
<dbReference type="Proteomes" id="UP000233256">
    <property type="component" value="Unassembled WGS sequence"/>
</dbReference>